<evidence type="ECO:0000259" key="2">
    <source>
        <dbReference type="Pfam" id="PF05065"/>
    </source>
</evidence>
<dbReference type="EMBL" id="JAETWB010000073">
    <property type="protein sequence ID" value="MBL6082479.1"/>
    <property type="molecule type" value="Genomic_DNA"/>
</dbReference>
<dbReference type="SUPFAM" id="SSF56563">
    <property type="entry name" value="Major capsid protein gp5"/>
    <property type="match status" value="1"/>
</dbReference>
<evidence type="ECO:0000313" key="4">
    <source>
        <dbReference type="Proteomes" id="UP000660885"/>
    </source>
</evidence>
<proteinExistence type="predicted"/>
<dbReference type="NCBIfam" id="TIGR01554">
    <property type="entry name" value="major_cap_HK97"/>
    <property type="match status" value="1"/>
</dbReference>
<feature type="domain" description="Phage capsid-like C-terminal" evidence="2">
    <location>
        <begin position="158"/>
        <end position="430"/>
    </location>
</feature>
<keyword evidence="4" id="KW-1185">Reference proteome</keyword>
<dbReference type="InterPro" id="IPR024455">
    <property type="entry name" value="Phage_capsid"/>
</dbReference>
<organism evidence="3 4">
    <name type="scientific">Belnapia arida</name>
    <dbReference type="NCBI Taxonomy" id="2804533"/>
    <lineage>
        <taxon>Bacteria</taxon>
        <taxon>Pseudomonadati</taxon>
        <taxon>Pseudomonadota</taxon>
        <taxon>Alphaproteobacteria</taxon>
        <taxon>Acetobacterales</taxon>
        <taxon>Roseomonadaceae</taxon>
        <taxon>Belnapia</taxon>
    </lineage>
</organism>
<protein>
    <submittedName>
        <fullName evidence="3">Phage major capsid protein</fullName>
    </submittedName>
</protein>
<name>A0ABS1UET2_9PROT</name>
<dbReference type="Proteomes" id="UP000660885">
    <property type="component" value="Unassembled WGS sequence"/>
</dbReference>
<dbReference type="Pfam" id="PF05065">
    <property type="entry name" value="Phage_capsid"/>
    <property type="match status" value="1"/>
</dbReference>
<sequence length="435" mass="45800">MSMRALLERRAAIKAELEGINNQHPEALPDDAQARWDTLSTEAGQLEQRIGRQAQLDDLDRRVAGQPPAPGAAPRREVRAFAGAASEVPEGFKGTILRGQNGEAVPVLGYEDRVADFLPRSESRAAELGLGGYLRALYNGPQTELERRVMAEATQGAGGALVPAPLAAEVIDLLRARSVAFQAGVRTIPMSSQSVKFARITADPVGSWRAENAAITEGDPAFDSVTLTAKSWALLTRISRELLEDGQNVDQVLRAVFARAAAVALDQAILYGTGAANQPRGIANTTGIQTVAAGGANGAAVTGWAKLLDATAALEAVNAGDISAIVMAPRTSRVTYAFADSTNQPLEVPPRLRNIPILSSTSMPINETAGTSTNASSILMGDFGEVFAGIRTGLTISILNERYADTGQVGFVTWLRADVAIARPAAMARITGIIP</sequence>
<evidence type="ECO:0000313" key="3">
    <source>
        <dbReference type="EMBL" id="MBL6082479.1"/>
    </source>
</evidence>
<evidence type="ECO:0000256" key="1">
    <source>
        <dbReference type="ARBA" id="ARBA00004328"/>
    </source>
</evidence>
<dbReference type="InterPro" id="IPR054612">
    <property type="entry name" value="Phage_capsid-like_C"/>
</dbReference>
<dbReference type="Gene3D" id="3.30.2400.10">
    <property type="entry name" value="Major capsid protein gp5"/>
    <property type="match status" value="1"/>
</dbReference>
<gene>
    <name evidence="3" type="ORF">JMJ56_31425</name>
</gene>
<accession>A0ABS1UET2</accession>
<comment type="subcellular location">
    <subcellularLocation>
        <location evidence="1">Virion</location>
    </subcellularLocation>
</comment>
<comment type="caution">
    <text evidence="3">The sequence shown here is derived from an EMBL/GenBank/DDBJ whole genome shotgun (WGS) entry which is preliminary data.</text>
</comment>
<reference evidence="3 4" key="1">
    <citation type="submission" date="2021-01" db="EMBL/GenBank/DDBJ databases">
        <title>Belnapia mucosa sp. nov. and Belnapia arida sp. nov., isolated from the Tabernas Desert (Almeria, Spain).</title>
        <authorList>
            <person name="Molina-Menor E."/>
            <person name="Vidal-Verdu A."/>
            <person name="Calonge A."/>
            <person name="Satari L."/>
            <person name="Pereto J."/>
            <person name="Porcar M."/>
        </authorList>
    </citation>
    <scope>NUCLEOTIDE SEQUENCE [LARGE SCALE GENOMIC DNA]</scope>
    <source>
        <strain evidence="3 4">T18</strain>
    </source>
</reference>